<dbReference type="Gene3D" id="1.10.10.60">
    <property type="entry name" value="Homeodomain-like"/>
    <property type="match status" value="2"/>
</dbReference>
<feature type="domain" description="HTH araC/xylS-type" evidence="3">
    <location>
        <begin position="221"/>
        <end position="319"/>
    </location>
</feature>
<dbReference type="SMART" id="SM00342">
    <property type="entry name" value="HTH_ARAC"/>
    <property type="match status" value="1"/>
</dbReference>
<evidence type="ECO:0000259" key="3">
    <source>
        <dbReference type="PROSITE" id="PS01124"/>
    </source>
</evidence>
<dbReference type="EMBL" id="JAVDBT010000018">
    <property type="protein sequence ID" value="MDQ2067888.1"/>
    <property type="molecule type" value="Genomic_DNA"/>
</dbReference>
<dbReference type="PANTHER" id="PTHR43130:SF3">
    <property type="entry name" value="HTH-TYPE TRANSCRIPTIONAL REGULATOR RV1931C"/>
    <property type="match status" value="1"/>
</dbReference>
<sequence length="333" mass="37711">MLFERATEPLSFLFLMTDDLSMMSLASAIEPLRAANRLLGREAFRWRLASIDGRPVLASSDIPFPGEPVTEALEQAHALFICGGMRVSPMREKPYLAALRRAAYKGIPIGALSTASYLLARAGLLDGYRATIHWENRIAFEEDFPNVTATGTLFEIDRKRLTCSGGTAAMDLMLHIVGERYGRDLARAVANQFHHERIRDSNENQQGGRLQQMAALPLPTQKVVRLMQNNIETPMHVEDMAEMSGISPRQLERQFRQHLGTTPTRYYISLRIEHARELLLYTEQPIFEVAIASGFSSASHFSRWFREFYHIRPTKLRERARTQQATPPPALAD</sequence>
<dbReference type="SUPFAM" id="SSF46689">
    <property type="entry name" value="Homeodomain-like"/>
    <property type="match status" value="2"/>
</dbReference>
<dbReference type="CDD" id="cd03136">
    <property type="entry name" value="GATase1_AraC_ArgR_like"/>
    <property type="match status" value="1"/>
</dbReference>
<evidence type="ECO:0000256" key="1">
    <source>
        <dbReference type="ARBA" id="ARBA00023015"/>
    </source>
</evidence>
<dbReference type="RefSeq" id="WP_306681599.1">
    <property type="nucleotide sequence ID" value="NZ_JAVDBT010000018.1"/>
</dbReference>
<dbReference type="Pfam" id="PF12833">
    <property type="entry name" value="HTH_18"/>
    <property type="match status" value="1"/>
</dbReference>
<evidence type="ECO:0000313" key="5">
    <source>
        <dbReference type="Proteomes" id="UP001239680"/>
    </source>
</evidence>
<dbReference type="Pfam" id="PF01965">
    <property type="entry name" value="DJ-1_PfpI"/>
    <property type="match status" value="1"/>
</dbReference>
<dbReference type="InterPro" id="IPR029062">
    <property type="entry name" value="Class_I_gatase-like"/>
</dbReference>
<organism evidence="4 5">
    <name type="scientific">Pseudogemmobacter lacusdianii</name>
    <dbReference type="NCBI Taxonomy" id="3069608"/>
    <lineage>
        <taxon>Bacteria</taxon>
        <taxon>Pseudomonadati</taxon>
        <taxon>Pseudomonadota</taxon>
        <taxon>Alphaproteobacteria</taxon>
        <taxon>Rhodobacterales</taxon>
        <taxon>Paracoccaceae</taxon>
        <taxon>Pseudogemmobacter</taxon>
    </lineage>
</organism>
<dbReference type="Proteomes" id="UP001239680">
    <property type="component" value="Unassembled WGS sequence"/>
</dbReference>
<accession>A0ABU0W281</accession>
<dbReference type="InterPro" id="IPR002818">
    <property type="entry name" value="DJ-1/PfpI"/>
</dbReference>
<evidence type="ECO:0000256" key="2">
    <source>
        <dbReference type="ARBA" id="ARBA00023163"/>
    </source>
</evidence>
<dbReference type="InterPro" id="IPR018060">
    <property type="entry name" value="HTH_AraC"/>
</dbReference>
<evidence type="ECO:0000313" key="4">
    <source>
        <dbReference type="EMBL" id="MDQ2067888.1"/>
    </source>
</evidence>
<keyword evidence="2" id="KW-0804">Transcription</keyword>
<dbReference type="Gene3D" id="3.40.50.880">
    <property type="match status" value="1"/>
</dbReference>
<gene>
    <name evidence="4" type="ORF">Q9295_16050</name>
</gene>
<dbReference type="PROSITE" id="PS01124">
    <property type="entry name" value="HTH_ARAC_FAMILY_2"/>
    <property type="match status" value="1"/>
</dbReference>
<dbReference type="PANTHER" id="PTHR43130">
    <property type="entry name" value="ARAC-FAMILY TRANSCRIPTIONAL REGULATOR"/>
    <property type="match status" value="1"/>
</dbReference>
<proteinExistence type="predicted"/>
<reference evidence="4 5" key="1">
    <citation type="submission" date="2023-08" db="EMBL/GenBank/DDBJ databases">
        <title>Characterization of two Paracoccaceae strains isolated from Phycosphere and proposal of Xinfangfangia lacusdiani sp. nov.</title>
        <authorList>
            <person name="Deng Y."/>
            <person name="Zhang Y.Q."/>
        </authorList>
    </citation>
    <scope>NUCLEOTIDE SEQUENCE [LARGE SCALE GENOMIC DNA]</scope>
    <source>
        <strain evidence="4 5">CPCC 101601</strain>
    </source>
</reference>
<dbReference type="InterPro" id="IPR009057">
    <property type="entry name" value="Homeodomain-like_sf"/>
</dbReference>
<keyword evidence="1" id="KW-0805">Transcription regulation</keyword>
<comment type="caution">
    <text evidence="4">The sequence shown here is derived from an EMBL/GenBank/DDBJ whole genome shotgun (WGS) entry which is preliminary data.</text>
</comment>
<name>A0ABU0W281_9RHOB</name>
<dbReference type="SUPFAM" id="SSF52317">
    <property type="entry name" value="Class I glutamine amidotransferase-like"/>
    <property type="match status" value="1"/>
</dbReference>
<dbReference type="InterPro" id="IPR052158">
    <property type="entry name" value="INH-QAR"/>
</dbReference>
<protein>
    <submittedName>
        <fullName evidence="4">GlxA family transcriptional regulator</fullName>
    </submittedName>
</protein>
<keyword evidence="5" id="KW-1185">Reference proteome</keyword>